<feature type="domain" description="Histidine kinase" evidence="11">
    <location>
        <begin position="659"/>
        <end position="898"/>
    </location>
</feature>
<dbReference type="SMART" id="SM00091">
    <property type="entry name" value="PAS"/>
    <property type="match status" value="2"/>
</dbReference>
<feature type="domain" description="PAS" evidence="13">
    <location>
        <begin position="538"/>
        <end position="578"/>
    </location>
</feature>
<evidence type="ECO:0000313" key="14">
    <source>
        <dbReference type="EMBL" id="GIL41380.1"/>
    </source>
</evidence>
<organism evidence="14 15">
    <name type="scientific">Roseiterribacter gracilis</name>
    <dbReference type="NCBI Taxonomy" id="2812848"/>
    <lineage>
        <taxon>Bacteria</taxon>
        <taxon>Pseudomonadati</taxon>
        <taxon>Pseudomonadota</taxon>
        <taxon>Alphaproteobacteria</taxon>
        <taxon>Rhodospirillales</taxon>
        <taxon>Roseiterribacteraceae</taxon>
        <taxon>Roseiterribacter</taxon>
    </lineage>
</organism>
<keyword evidence="10" id="KW-1133">Transmembrane helix</keyword>
<dbReference type="Pfam" id="PF00512">
    <property type="entry name" value="HisKA"/>
    <property type="match status" value="1"/>
</dbReference>
<dbReference type="SMART" id="SM00388">
    <property type="entry name" value="HisKA"/>
    <property type="match status" value="1"/>
</dbReference>
<dbReference type="InterPro" id="IPR004358">
    <property type="entry name" value="Sig_transdc_His_kin-like_C"/>
</dbReference>
<keyword evidence="15" id="KW-1185">Reference proteome</keyword>
<evidence type="ECO:0000256" key="9">
    <source>
        <dbReference type="PROSITE-ProRule" id="PRU00169"/>
    </source>
</evidence>
<dbReference type="SUPFAM" id="SSF55874">
    <property type="entry name" value="ATPase domain of HSP90 chaperone/DNA topoisomerase II/histidine kinase"/>
    <property type="match status" value="1"/>
</dbReference>
<evidence type="ECO:0000256" key="5">
    <source>
        <dbReference type="ARBA" id="ARBA00022741"/>
    </source>
</evidence>
<evidence type="ECO:0000259" key="11">
    <source>
        <dbReference type="PROSITE" id="PS50109"/>
    </source>
</evidence>
<dbReference type="InterPro" id="IPR005467">
    <property type="entry name" value="His_kinase_dom"/>
</dbReference>
<dbReference type="Gene3D" id="3.30.450.40">
    <property type="match status" value="1"/>
</dbReference>
<dbReference type="GO" id="GO:0005524">
    <property type="term" value="F:ATP binding"/>
    <property type="evidence" value="ECO:0007669"/>
    <property type="project" value="UniProtKB-KW"/>
</dbReference>
<dbReference type="Gene3D" id="3.30.450.20">
    <property type="entry name" value="PAS domain"/>
    <property type="match status" value="2"/>
</dbReference>
<feature type="transmembrane region" description="Helical" evidence="10">
    <location>
        <begin position="167"/>
        <end position="187"/>
    </location>
</feature>
<evidence type="ECO:0000256" key="4">
    <source>
        <dbReference type="ARBA" id="ARBA00022679"/>
    </source>
</evidence>
<dbReference type="SUPFAM" id="SSF52172">
    <property type="entry name" value="CheY-like"/>
    <property type="match status" value="1"/>
</dbReference>
<dbReference type="EMBL" id="BOPV01000001">
    <property type="protein sequence ID" value="GIL41380.1"/>
    <property type="molecule type" value="Genomic_DNA"/>
</dbReference>
<evidence type="ECO:0000256" key="3">
    <source>
        <dbReference type="ARBA" id="ARBA00022553"/>
    </source>
</evidence>
<dbReference type="Gene3D" id="3.40.50.2300">
    <property type="match status" value="1"/>
</dbReference>
<dbReference type="Gene3D" id="1.10.287.130">
    <property type="match status" value="1"/>
</dbReference>
<keyword evidence="8" id="KW-0902">Two-component regulatory system</keyword>
<dbReference type="InterPro" id="IPR000014">
    <property type="entry name" value="PAS"/>
</dbReference>
<evidence type="ECO:0000259" key="13">
    <source>
        <dbReference type="PROSITE" id="PS50112"/>
    </source>
</evidence>
<dbReference type="InterPro" id="IPR001789">
    <property type="entry name" value="Sig_transdc_resp-reg_receiver"/>
</dbReference>
<name>A0A8S8XKP9_9PROT</name>
<keyword evidence="10" id="KW-0812">Transmembrane</keyword>
<dbReference type="PROSITE" id="PS50112">
    <property type="entry name" value="PAS"/>
    <property type="match status" value="1"/>
</dbReference>
<dbReference type="PANTHER" id="PTHR43065">
    <property type="entry name" value="SENSOR HISTIDINE KINASE"/>
    <property type="match status" value="1"/>
</dbReference>
<dbReference type="AlphaFoldDB" id="A0A8S8XKP9"/>
<evidence type="ECO:0000256" key="6">
    <source>
        <dbReference type="ARBA" id="ARBA00022777"/>
    </source>
</evidence>
<dbReference type="CDD" id="cd00130">
    <property type="entry name" value="PAS"/>
    <property type="match status" value="1"/>
</dbReference>
<keyword evidence="7" id="KW-0067">ATP-binding</keyword>
<dbReference type="InterPro" id="IPR003594">
    <property type="entry name" value="HATPase_dom"/>
</dbReference>
<evidence type="ECO:0000256" key="8">
    <source>
        <dbReference type="ARBA" id="ARBA00023012"/>
    </source>
</evidence>
<dbReference type="SMART" id="SM00387">
    <property type="entry name" value="HATPase_c"/>
    <property type="match status" value="1"/>
</dbReference>
<dbReference type="PANTHER" id="PTHR43065:SF46">
    <property type="entry name" value="C4-DICARBOXYLATE TRANSPORT SENSOR PROTEIN DCTB"/>
    <property type="match status" value="1"/>
</dbReference>
<keyword evidence="4" id="KW-0808">Transferase</keyword>
<comment type="caution">
    <text evidence="14">The sequence shown here is derived from an EMBL/GenBank/DDBJ whole genome shotgun (WGS) entry which is preliminary data.</text>
</comment>
<dbReference type="PROSITE" id="PS50109">
    <property type="entry name" value="HIS_KIN"/>
    <property type="match status" value="1"/>
</dbReference>
<dbReference type="NCBIfam" id="TIGR00229">
    <property type="entry name" value="sensory_box"/>
    <property type="match status" value="1"/>
</dbReference>
<proteinExistence type="predicted"/>
<feature type="domain" description="Response regulatory" evidence="12">
    <location>
        <begin position="919"/>
        <end position="1035"/>
    </location>
</feature>
<dbReference type="Pfam" id="PF00072">
    <property type="entry name" value="Response_reg"/>
    <property type="match status" value="1"/>
</dbReference>
<feature type="transmembrane region" description="Helical" evidence="10">
    <location>
        <begin position="199"/>
        <end position="217"/>
    </location>
</feature>
<feature type="transmembrane region" description="Helical" evidence="10">
    <location>
        <begin position="65"/>
        <end position="86"/>
    </location>
</feature>
<dbReference type="InterPro" id="IPR011006">
    <property type="entry name" value="CheY-like_superfamily"/>
</dbReference>
<feature type="transmembrane region" description="Helical" evidence="10">
    <location>
        <begin position="106"/>
        <end position="126"/>
    </location>
</feature>
<evidence type="ECO:0000259" key="12">
    <source>
        <dbReference type="PROSITE" id="PS50110"/>
    </source>
</evidence>
<feature type="modified residue" description="4-aspartylphosphate" evidence="9">
    <location>
        <position position="970"/>
    </location>
</feature>
<evidence type="ECO:0000256" key="7">
    <source>
        <dbReference type="ARBA" id="ARBA00022840"/>
    </source>
</evidence>
<feature type="transmembrane region" description="Helical" evidence="10">
    <location>
        <begin position="36"/>
        <end position="58"/>
    </location>
</feature>
<dbReference type="InterPro" id="IPR003661">
    <property type="entry name" value="HisK_dim/P_dom"/>
</dbReference>
<dbReference type="InterPro" id="IPR035965">
    <property type="entry name" value="PAS-like_dom_sf"/>
</dbReference>
<dbReference type="Pfam" id="PF13188">
    <property type="entry name" value="PAS_8"/>
    <property type="match status" value="2"/>
</dbReference>
<protein>
    <recommendedName>
        <fullName evidence="2">histidine kinase</fullName>
        <ecNumber evidence="2">2.7.13.3</ecNumber>
    </recommendedName>
</protein>
<dbReference type="PROSITE" id="PS50110">
    <property type="entry name" value="RESPONSE_REGULATORY"/>
    <property type="match status" value="1"/>
</dbReference>
<dbReference type="CDD" id="cd00156">
    <property type="entry name" value="REC"/>
    <property type="match status" value="1"/>
</dbReference>
<comment type="catalytic activity">
    <reaction evidence="1">
        <text>ATP + protein L-histidine = ADP + protein N-phospho-L-histidine.</text>
        <dbReference type="EC" id="2.7.13.3"/>
    </reaction>
</comment>
<keyword evidence="3 9" id="KW-0597">Phosphoprotein</keyword>
<keyword evidence="5" id="KW-0547">Nucleotide-binding</keyword>
<dbReference type="SUPFAM" id="SSF55781">
    <property type="entry name" value="GAF domain-like"/>
    <property type="match status" value="1"/>
</dbReference>
<accession>A0A8S8XKP9</accession>
<evidence type="ECO:0000256" key="2">
    <source>
        <dbReference type="ARBA" id="ARBA00012438"/>
    </source>
</evidence>
<evidence type="ECO:0000313" key="15">
    <source>
        <dbReference type="Proteomes" id="UP000681075"/>
    </source>
</evidence>
<dbReference type="Proteomes" id="UP000681075">
    <property type="component" value="Unassembled WGS sequence"/>
</dbReference>
<keyword evidence="6" id="KW-0418">Kinase</keyword>
<gene>
    <name evidence="14" type="ORF">TMPK1_36170</name>
</gene>
<dbReference type="CDD" id="cd00082">
    <property type="entry name" value="HisKA"/>
    <property type="match status" value="1"/>
</dbReference>
<dbReference type="PRINTS" id="PR00344">
    <property type="entry name" value="BCTRLSENSOR"/>
</dbReference>
<reference evidence="14" key="1">
    <citation type="submission" date="2021-02" db="EMBL/GenBank/DDBJ databases">
        <title>Genome sequence of Rhodospirillales sp. strain TMPK1 isolated from soil.</title>
        <authorList>
            <person name="Nakai R."/>
            <person name="Kusada H."/>
            <person name="Tamaki H."/>
        </authorList>
    </citation>
    <scope>NUCLEOTIDE SEQUENCE</scope>
    <source>
        <strain evidence="14">TMPK1</strain>
    </source>
</reference>
<evidence type="ECO:0000256" key="1">
    <source>
        <dbReference type="ARBA" id="ARBA00000085"/>
    </source>
</evidence>
<dbReference type="Pfam" id="PF02518">
    <property type="entry name" value="HATPase_c"/>
    <property type="match status" value="1"/>
</dbReference>
<dbReference type="InterPro" id="IPR036097">
    <property type="entry name" value="HisK_dim/P_sf"/>
</dbReference>
<dbReference type="Gene3D" id="3.30.565.10">
    <property type="entry name" value="Histidine kinase-like ATPase, C-terminal domain"/>
    <property type="match status" value="1"/>
</dbReference>
<dbReference type="SUPFAM" id="SSF47384">
    <property type="entry name" value="Homodimeric domain of signal transducing histidine kinase"/>
    <property type="match status" value="1"/>
</dbReference>
<dbReference type="InterPro" id="IPR036890">
    <property type="entry name" value="HATPase_C_sf"/>
</dbReference>
<dbReference type="EC" id="2.7.13.3" evidence="2"/>
<dbReference type="InterPro" id="IPR029016">
    <property type="entry name" value="GAF-like_dom_sf"/>
</dbReference>
<evidence type="ECO:0000256" key="10">
    <source>
        <dbReference type="SAM" id="Phobius"/>
    </source>
</evidence>
<feature type="transmembrane region" description="Helical" evidence="10">
    <location>
        <begin position="133"/>
        <end position="155"/>
    </location>
</feature>
<dbReference type="SUPFAM" id="SSF55785">
    <property type="entry name" value="PYP-like sensor domain (PAS domain)"/>
    <property type="match status" value="2"/>
</dbReference>
<keyword evidence="10" id="KW-0472">Membrane</keyword>
<sequence length="1037" mass="111301">MRALGVHEAFLPAGLLMLGIDQASLGGTGLELTLQAIGALARQVSLLAISAVAYAWLLQTWRRSGAWLALLLATVLMSVLVTLTLLNPVQLATVGQLDVRDVIVSFATLDLPLLPSLVVTAVAMAVRGGFGDAAAGAGVANIALTFLLARALRYAIDRGKLTRGPRIYLFIAVTQWPVFVVPSVLMIPGRTLSQMLGDGSLLVMAVLGVVTIAFGWVSDFIARQADKDLTIEENAISLRHILDGSTQGVLIHDGLKPIFANETFARIYGYASAEAVIQAGTIAPLVVTQSGRPPSDEMLWLQTDPRGVPTFMGDRRARRVDGSTIWIDAEIRLTMWRGSRAIQTTVVDVTDAHRAADLLQQRREMLAKHQDALLELLRLRFDGSQSFAAITEAALPLLHAGMGGSRTSISLSDHAAGLYECLGYYEPGAGMSPGDLVLRWSDLIGIEGEMQAASTILIPDVDLSHVEPSLANLLHNADARSGLIVRVPIDARYACLILFYDAQPRSWSLEEQIFARATGNIVGMAMLSHLRQRNFESLDAVLDAILIFDADGLVTYANRAAYDQIGLSPGDLFDEHAMQLLPEMPAPSAGETAHTVPWTRLDGSTTEVRVLHRRLADGGSVATWRDISVELESEKEKETLRMQLTQAAKMEAIGRLAGGMAHDFNNLLGAIMGFAGFLVDDLDEGSEQHGYAMRVLSVSERARQLVMQILAFSRAEGAARMPVGLTEWAREGRDMLQGLLPASTQLIVHPSSRELHVYGNATQLQQVLVNLCVNANDSLPENGGTIEIELAEITPVGSSPLAVSETDGSFHTARLESGQLTIGQRYARLRVRDRGCGIRQDVLDQIFEPFFTTKDRTRGTGLGLAVVHGLLLAHDGAYAVRSTPGDGTVFDVYLPAVDAPAAVATLGTRVAGTPGPAIAALLLDDEEDLLDAMRIGLKRLGFAVAATNSPGQALAWLREKPGAFQVLITDQVMPGMRGTALIPLAKAADPAVRVILTTGYSDGATERIAREAGADAFVLKPVPPETMARTARSLFAA</sequence>
<dbReference type="GO" id="GO:0000155">
    <property type="term" value="F:phosphorelay sensor kinase activity"/>
    <property type="evidence" value="ECO:0007669"/>
    <property type="project" value="InterPro"/>
</dbReference>
<dbReference type="SMART" id="SM00448">
    <property type="entry name" value="REC"/>
    <property type="match status" value="1"/>
</dbReference>